<name>A0ACC2VXA4_9TREE</name>
<organism evidence="1 2">
    <name type="scientific">Naganishia adeliensis</name>
    <dbReference type="NCBI Taxonomy" id="92952"/>
    <lineage>
        <taxon>Eukaryota</taxon>
        <taxon>Fungi</taxon>
        <taxon>Dikarya</taxon>
        <taxon>Basidiomycota</taxon>
        <taxon>Agaricomycotina</taxon>
        <taxon>Tremellomycetes</taxon>
        <taxon>Filobasidiales</taxon>
        <taxon>Filobasidiaceae</taxon>
        <taxon>Naganishia</taxon>
    </lineage>
</organism>
<gene>
    <name evidence="1" type="ORF">QFC20_004640</name>
</gene>
<reference evidence="1" key="1">
    <citation type="submission" date="2023-04" db="EMBL/GenBank/DDBJ databases">
        <title>Draft Genome sequencing of Naganishia species isolated from polar environments using Oxford Nanopore Technology.</title>
        <authorList>
            <person name="Leo P."/>
            <person name="Venkateswaran K."/>
        </authorList>
    </citation>
    <scope>NUCLEOTIDE SEQUENCE</scope>
    <source>
        <strain evidence="1">MNA-CCFEE 5262</strain>
    </source>
</reference>
<comment type="caution">
    <text evidence="1">The sequence shown here is derived from an EMBL/GenBank/DDBJ whole genome shotgun (WGS) entry which is preliminary data.</text>
</comment>
<dbReference type="Proteomes" id="UP001230649">
    <property type="component" value="Unassembled WGS sequence"/>
</dbReference>
<evidence type="ECO:0000313" key="2">
    <source>
        <dbReference type="Proteomes" id="UP001230649"/>
    </source>
</evidence>
<accession>A0ACC2VXA4</accession>
<sequence>MSARRGKKPHPNLTLSSFFSGGGSSTNTRAAPPITPSQLRPTKIFDAQAASTEKKPETYDGIPVDHVVTYGSSSSDQSFPSPLKNTITFPLDASSGTTKETLLKLREEPRTPVEIHIIKHDASGRAHALDANDWQRLEEMVDDLNPSYPSTRLHTALAYAENYLPRLTELSLDRNVYLKLLPPVLSAAAPQGGADDGAKESGRAGNDWWADEEEVKRVTRLYVTPAVECFGSHRIIFGPSPPHDPSMTTSLVPPERWFSIAKTVVSELVCGSGDLGEAQKEMDDVFFGNASRIWGAEK</sequence>
<keyword evidence="2" id="KW-1185">Reference proteome</keyword>
<proteinExistence type="predicted"/>
<dbReference type="EMBL" id="JASBWS010000056">
    <property type="protein sequence ID" value="KAJ9104063.1"/>
    <property type="molecule type" value="Genomic_DNA"/>
</dbReference>
<protein>
    <submittedName>
        <fullName evidence="1">Uncharacterized protein</fullName>
    </submittedName>
</protein>
<evidence type="ECO:0000313" key="1">
    <source>
        <dbReference type="EMBL" id="KAJ9104063.1"/>
    </source>
</evidence>